<evidence type="ECO:0000259" key="4">
    <source>
        <dbReference type="PROSITE" id="PS51118"/>
    </source>
</evidence>
<dbReference type="EMBL" id="FOEH01000007">
    <property type="protein sequence ID" value="SEQ88121.1"/>
    <property type="molecule type" value="Genomic_DNA"/>
</dbReference>
<dbReference type="PROSITE" id="PS51118">
    <property type="entry name" value="HTH_HXLR"/>
    <property type="match status" value="1"/>
</dbReference>
<proteinExistence type="predicted"/>
<dbReference type="InterPro" id="IPR036390">
    <property type="entry name" value="WH_DNA-bd_sf"/>
</dbReference>
<dbReference type="RefSeq" id="WP_092505956.1">
    <property type="nucleotide sequence ID" value="NZ_FOEH01000007.1"/>
</dbReference>
<sequence>MKVCPYIEASFQILGKKWNGQLIHYLSLCDNGTAHFSDIKHDLRGITSRALSLKLSELAEEELVEKIVENGSPVTISYQLTEKGRSLSDSLKPIQEWAQNYMNVNTPKESEGEEIDKKQ</sequence>
<name>A0A1H9JMF6_9BACI</name>
<dbReference type="Gene3D" id="1.10.10.10">
    <property type="entry name" value="Winged helix-like DNA-binding domain superfamily/Winged helix DNA-binding domain"/>
    <property type="match status" value="1"/>
</dbReference>
<dbReference type="Pfam" id="PF01638">
    <property type="entry name" value="HxlR"/>
    <property type="match status" value="1"/>
</dbReference>
<dbReference type="InterPro" id="IPR002577">
    <property type="entry name" value="HTH_HxlR"/>
</dbReference>
<protein>
    <submittedName>
        <fullName evidence="5">Transcriptional regulator, HxlR family</fullName>
    </submittedName>
</protein>
<dbReference type="InterPro" id="IPR036388">
    <property type="entry name" value="WH-like_DNA-bd_sf"/>
</dbReference>
<keyword evidence="1" id="KW-0805">Transcription regulation</keyword>
<keyword evidence="6" id="KW-1185">Reference proteome</keyword>
<keyword evidence="3" id="KW-0804">Transcription</keyword>
<comment type="caution">
    <text evidence="5">The sequence shown here is derived from an EMBL/GenBank/DDBJ whole genome shotgun (WGS) entry which is preliminary data.</text>
</comment>
<dbReference type="PANTHER" id="PTHR33204">
    <property type="entry name" value="TRANSCRIPTIONAL REGULATOR, MARR FAMILY"/>
    <property type="match status" value="1"/>
</dbReference>
<evidence type="ECO:0000313" key="5">
    <source>
        <dbReference type="EMBL" id="SEQ88121.1"/>
    </source>
</evidence>
<gene>
    <name evidence="5" type="ORF">SAMN05216232_3552</name>
</gene>
<organism evidence="5 6">
    <name type="scientific">Virgibacillus subterraneus</name>
    <dbReference type="NCBI Taxonomy" id="621109"/>
    <lineage>
        <taxon>Bacteria</taxon>
        <taxon>Bacillati</taxon>
        <taxon>Bacillota</taxon>
        <taxon>Bacilli</taxon>
        <taxon>Bacillales</taxon>
        <taxon>Bacillaceae</taxon>
        <taxon>Virgibacillus</taxon>
    </lineage>
</organism>
<evidence type="ECO:0000313" key="6">
    <source>
        <dbReference type="Proteomes" id="UP000198733"/>
    </source>
</evidence>
<evidence type="ECO:0000256" key="1">
    <source>
        <dbReference type="ARBA" id="ARBA00023015"/>
    </source>
</evidence>
<accession>A0A1H9JMF6</accession>
<reference evidence="5 6" key="1">
    <citation type="submission" date="2016-10" db="EMBL/GenBank/DDBJ databases">
        <authorList>
            <person name="Varghese N."/>
            <person name="Submissions S."/>
        </authorList>
    </citation>
    <scope>NUCLEOTIDE SEQUENCE [LARGE SCALE GENOMIC DNA]</scope>
    <source>
        <strain evidence="5 6">CGMCC 1.7734</strain>
    </source>
</reference>
<dbReference type="Proteomes" id="UP000198733">
    <property type="component" value="Unassembled WGS sequence"/>
</dbReference>
<feature type="domain" description="HTH hxlR-type" evidence="4">
    <location>
        <begin position="4"/>
        <end position="106"/>
    </location>
</feature>
<keyword evidence="2" id="KW-0238">DNA-binding</keyword>
<evidence type="ECO:0000256" key="3">
    <source>
        <dbReference type="ARBA" id="ARBA00023163"/>
    </source>
</evidence>
<dbReference type="SUPFAM" id="SSF46785">
    <property type="entry name" value="Winged helix' DNA-binding domain"/>
    <property type="match status" value="1"/>
</dbReference>
<evidence type="ECO:0000256" key="2">
    <source>
        <dbReference type="ARBA" id="ARBA00023125"/>
    </source>
</evidence>
<dbReference type="PANTHER" id="PTHR33204:SF37">
    <property type="entry name" value="HTH-TYPE TRANSCRIPTIONAL REGULATOR YODB"/>
    <property type="match status" value="1"/>
</dbReference>